<dbReference type="OMA" id="CGQIYWP"/>
<proteinExistence type="predicted"/>
<feature type="domain" description="Mut7-C RNAse" evidence="1">
    <location>
        <begin position="3"/>
        <end position="148"/>
    </location>
</feature>
<accession>A0A7C2VAL9</accession>
<dbReference type="GeneID" id="12449371"/>
<dbReference type="RefSeq" id="WP_014557440.1">
    <property type="nucleotide sequence ID" value="NZ_DSFH01000035.1"/>
</dbReference>
<comment type="caution">
    <text evidence="2">The sequence shown here is derived from an EMBL/GenBank/DDBJ whole genome shotgun (WGS) entry which is preliminary data.</text>
</comment>
<name>A0A7C2VAL9_9CREN</name>
<gene>
    <name evidence="2" type="ORF">ENO39_02005</name>
</gene>
<reference evidence="2" key="1">
    <citation type="journal article" date="2020" name="mSystems">
        <title>Genome- and Community-Level Interaction Insights into Carbon Utilization and Element Cycling Functions of Hydrothermarchaeota in Hydrothermal Sediment.</title>
        <authorList>
            <person name="Zhou Z."/>
            <person name="Liu Y."/>
            <person name="Xu W."/>
            <person name="Pan J."/>
            <person name="Luo Z.H."/>
            <person name="Li M."/>
        </authorList>
    </citation>
    <scope>NUCLEOTIDE SEQUENCE [LARGE SCALE GENOMIC DNA]</scope>
    <source>
        <strain evidence="2">SpSt-1261</strain>
    </source>
</reference>
<organism evidence="2">
    <name type="scientific">Fervidicoccus fontis</name>
    <dbReference type="NCBI Taxonomy" id="683846"/>
    <lineage>
        <taxon>Archaea</taxon>
        <taxon>Thermoproteota</taxon>
        <taxon>Thermoprotei</taxon>
        <taxon>Fervidicoccales</taxon>
        <taxon>Fervidicoccaceae</taxon>
        <taxon>Fervidicoccus</taxon>
    </lineage>
</organism>
<dbReference type="Pfam" id="PF01927">
    <property type="entry name" value="Mut7-C"/>
    <property type="match status" value="1"/>
</dbReference>
<dbReference type="AlphaFoldDB" id="A0A7C2VAL9"/>
<dbReference type="EMBL" id="DSFH01000035">
    <property type="protein sequence ID" value="HEW63820.1"/>
    <property type="molecule type" value="Genomic_DNA"/>
</dbReference>
<dbReference type="Proteomes" id="UP000886076">
    <property type="component" value="Unassembled WGS sequence"/>
</dbReference>
<dbReference type="PANTHER" id="PTHR39081:SF1">
    <property type="entry name" value="MUT7-C RNASE DOMAIN-CONTAINING PROTEIN"/>
    <property type="match status" value="1"/>
</dbReference>
<dbReference type="PANTHER" id="PTHR39081">
    <property type="entry name" value="MUT7-C DOMAIN-CONTAINING PROTEIN"/>
    <property type="match status" value="1"/>
</dbReference>
<evidence type="ECO:0000259" key="1">
    <source>
        <dbReference type="Pfam" id="PF01927"/>
    </source>
</evidence>
<protein>
    <recommendedName>
        <fullName evidence="1">Mut7-C RNAse domain-containing protein</fullName>
    </recommendedName>
</protein>
<sequence length="159" mass="18441">MEKRFIVDCMLGNVARYLRILGYDTLYEIDISDDEIIEKAKKEDRIIITKDNLLWKKALSDGANAFLVKKSYSNTKDILCELKKNGLISLKFSPHNSRCPLCNGKLMISINQPLLKIHKNSEMRVYFVCQSCGNIYWIGKHFKNILKTLEDAEYEANRT</sequence>
<dbReference type="InterPro" id="IPR002782">
    <property type="entry name" value="Mut7-C_RNAse_dom"/>
</dbReference>
<evidence type="ECO:0000313" key="2">
    <source>
        <dbReference type="EMBL" id="HEW63820.1"/>
    </source>
</evidence>